<protein>
    <submittedName>
        <fullName evidence="2">DUF5107 domain-containing protein</fullName>
    </submittedName>
</protein>
<dbReference type="InterPro" id="IPR011990">
    <property type="entry name" value="TPR-like_helical_dom_sf"/>
</dbReference>
<dbReference type="InterPro" id="IPR033396">
    <property type="entry name" value="DUF5107"/>
</dbReference>
<dbReference type="RefSeq" id="WP_204906287.1">
    <property type="nucleotide sequence ID" value="NZ_JACJKS010000006.1"/>
</dbReference>
<proteinExistence type="predicted"/>
<sequence length="648" mass="74067">MRPELRFETKTMRAADLGRESCLPDLLGERILQNDLVFRLDEDDEIYEGYGRRQNAYPYRQYNCYTRKLKERDVQTAVLENDYLTAVFLPQYGGRLWELWDKESGRNLLYTNDVLRFSNLAVRNAWFSGGVEWNIGVIGHTPLTTEPLYTARTQLESGEPVLRMYEYERIRKVTYQMDFWLGQTDRFLNCRMRIVNESGDVLPMYWWSNMAVPEYEDGRIIVPAGSAFTYRDGAVYKVDIPVVDGVDVTAYQEIPRSVDYFFDIPREAPKFVADVDRDGFGLLQMSTARLRSRKLFSWGHQGGSDRWQAFLTDRAGRYIEIQAGLGKTQYGCIPMAPHTAWEWLERYGAVRMEPEEMAAGHESRAAALTGRIQEAGIPARMEEILAQTRGMAKEPARLVLPGSGYGAFRNAGRWTGHLAFQAEGDAFARWRKFFETGILHCPDVKDRPDEFLIDEENLPFLLASLEEKNRDNWYAFYQAGACLAAAGRYAGAVQALERSLALAESPWTLHALACAHLGEERYEDAVRAICRGMELAMELPDRADRLSYMKEGFKMLHLLDKAEEIRRCYACLDGALAGDGRLRFYYISALRDLGEWKEALALLEADGGLVMDDIREGEDSIGQLYTSLQEKVTGRPVPVPDRYDFNAL</sequence>
<gene>
    <name evidence="2" type="ORF">H6A20_06320</name>
</gene>
<dbReference type="Gene3D" id="1.25.40.10">
    <property type="entry name" value="Tetratricopeptide repeat domain"/>
    <property type="match status" value="1"/>
</dbReference>
<evidence type="ECO:0000259" key="1">
    <source>
        <dbReference type="Pfam" id="PF17128"/>
    </source>
</evidence>
<dbReference type="Proteomes" id="UP000705508">
    <property type="component" value="Unassembled WGS sequence"/>
</dbReference>
<comment type="caution">
    <text evidence="2">The sequence shown here is derived from an EMBL/GenBank/DDBJ whole genome shotgun (WGS) entry which is preliminary data.</text>
</comment>
<name>A0A938XE08_9CLOT</name>
<dbReference type="Pfam" id="PF17128">
    <property type="entry name" value="DUF5107"/>
    <property type="match status" value="1"/>
</dbReference>
<dbReference type="SUPFAM" id="SSF48452">
    <property type="entry name" value="TPR-like"/>
    <property type="match status" value="1"/>
</dbReference>
<feature type="domain" description="DUF5107" evidence="1">
    <location>
        <begin position="55"/>
        <end position="329"/>
    </location>
</feature>
<dbReference type="EMBL" id="JACJKS010000006">
    <property type="protein sequence ID" value="MBM6948272.1"/>
    <property type="molecule type" value="Genomic_DNA"/>
</dbReference>
<evidence type="ECO:0000313" key="2">
    <source>
        <dbReference type="EMBL" id="MBM6948272.1"/>
    </source>
</evidence>
<evidence type="ECO:0000313" key="3">
    <source>
        <dbReference type="Proteomes" id="UP000705508"/>
    </source>
</evidence>
<reference evidence="2" key="1">
    <citation type="submission" date="2020-08" db="EMBL/GenBank/DDBJ databases">
        <authorList>
            <person name="Cejkova D."/>
            <person name="Kubasova T."/>
            <person name="Jahodarova E."/>
            <person name="Rychlik I."/>
        </authorList>
    </citation>
    <scope>NUCLEOTIDE SEQUENCE</scope>
    <source>
        <strain evidence="2">An582</strain>
    </source>
</reference>
<dbReference type="AlphaFoldDB" id="A0A938XE08"/>
<reference evidence="2" key="2">
    <citation type="journal article" date="2021" name="Sci. Rep.">
        <title>The distribution of antibiotic resistance genes in chicken gut microbiota commensals.</title>
        <authorList>
            <person name="Juricova H."/>
            <person name="Matiasovicova J."/>
            <person name="Kubasova T."/>
            <person name="Cejkova D."/>
            <person name="Rychlik I."/>
        </authorList>
    </citation>
    <scope>NUCLEOTIDE SEQUENCE</scope>
    <source>
        <strain evidence="2">An582</strain>
    </source>
</reference>
<accession>A0A938XE08</accession>
<organism evidence="2 3">
    <name type="scientific">Mordavella massiliensis</name>
    <dbReference type="NCBI Taxonomy" id="1871024"/>
    <lineage>
        <taxon>Bacteria</taxon>
        <taxon>Bacillati</taxon>
        <taxon>Bacillota</taxon>
        <taxon>Clostridia</taxon>
        <taxon>Eubacteriales</taxon>
        <taxon>Clostridiaceae</taxon>
        <taxon>Mordavella</taxon>
    </lineage>
</organism>